<protein>
    <submittedName>
        <fullName evidence="6">Transcriptional regulator, AraC family</fullName>
    </submittedName>
</protein>
<dbReference type="AlphaFoldDB" id="A0A1T5GIA5"/>
<evidence type="ECO:0000313" key="7">
    <source>
        <dbReference type="Proteomes" id="UP000189818"/>
    </source>
</evidence>
<dbReference type="GO" id="GO:0003700">
    <property type="term" value="F:DNA-binding transcription factor activity"/>
    <property type="evidence" value="ECO:0007669"/>
    <property type="project" value="InterPro"/>
</dbReference>
<dbReference type="Proteomes" id="UP000189818">
    <property type="component" value="Unassembled WGS sequence"/>
</dbReference>
<dbReference type="GO" id="GO:0043565">
    <property type="term" value="F:sequence-specific DNA binding"/>
    <property type="evidence" value="ECO:0007669"/>
    <property type="project" value="InterPro"/>
</dbReference>
<dbReference type="PROSITE" id="PS00041">
    <property type="entry name" value="HTH_ARAC_FAMILY_1"/>
    <property type="match status" value="1"/>
</dbReference>
<organism evidence="6 7">
    <name type="scientific">Rhizorhabdus histidinilytica</name>
    <dbReference type="NCBI Taxonomy" id="439228"/>
    <lineage>
        <taxon>Bacteria</taxon>
        <taxon>Pseudomonadati</taxon>
        <taxon>Pseudomonadota</taxon>
        <taxon>Alphaproteobacteria</taxon>
        <taxon>Sphingomonadales</taxon>
        <taxon>Sphingomonadaceae</taxon>
        <taxon>Rhizorhabdus</taxon>
    </lineage>
</organism>
<evidence type="ECO:0000256" key="1">
    <source>
        <dbReference type="ARBA" id="ARBA00023015"/>
    </source>
</evidence>
<accession>A0A1T5GIA5</accession>
<gene>
    <name evidence="6" type="ORF">SAMN06295920_11520</name>
</gene>
<dbReference type="Gene3D" id="1.10.10.60">
    <property type="entry name" value="Homeodomain-like"/>
    <property type="match status" value="1"/>
</dbReference>
<name>A0A1T5GIA5_9SPHN</name>
<keyword evidence="7" id="KW-1185">Reference proteome</keyword>
<evidence type="ECO:0000256" key="2">
    <source>
        <dbReference type="ARBA" id="ARBA00023125"/>
    </source>
</evidence>
<dbReference type="Pfam" id="PF12833">
    <property type="entry name" value="HTH_18"/>
    <property type="match status" value="1"/>
</dbReference>
<dbReference type="PROSITE" id="PS01124">
    <property type="entry name" value="HTH_ARAC_FAMILY_2"/>
    <property type="match status" value="1"/>
</dbReference>
<feature type="compositionally biased region" description="Basic and acidic residues" evidence="4">
    <location>
        <begin position="1"/>
        <end position="13"/>
    </location>
</feature>
<evidence type="ECO:0000256" key="4">
    <source>
        <dbReference type="SAM" id="MobiDB-lite"/>
    </source>
</evidence>
<evidence type="ECO:0000256" key="3">
    <source>
        <dbReference type="ARBA" id="ARBA00023163"/>
    </source>
</evidence>
<dbReference type="EMBL" id="FUYM01000015">
    <property type="protein sequence ID" value="SKC08115.1"/>
    <property type="molecule type" value="Genomic_DNA"/>
</dbReference>
<dbReference type="OrthoDB" id="110167at2"/>
<keyword evidence="2" id="KW-0238">DNA-binding</keyword>
<dbReference type="PANTHER" id="PTHR46796">
    <property type="entry name" value="HTH-TYPE TRANSCRIPTIONAL ACTIVATOR RHAS-RELATED"/>
    <property type="match status" value="1"/>
</dbReference>
<proteinExistence type="predicted"/>
<evidence type="ECO:0000313" key="6">
    <source>
        <dbReference type="EMBL" id="SKC08115.1"/>
    </source>
</evidence>
<dbReference type="InterPro" id="IPR050204">
    <property type="entry name" value="AraC_XylS_family_regulators"/>
</dbReference>
<keyword evidence="1" id="KW-0805">Transcription regulation</keyword>
<dbReference type="InterPro" id="IPR018062">
    <property type="entry name" value="HTH_AraC-typ_CS"/>
</dbReference>
<dbReference type="Pfam" id="PF14525">
    <property type="entry name" value="AraC_binding_2"/>
    <property type="match status" value="1"/>
</dbReference>
<dbReference type="STRING" id="439228.SAMN06295920_11520"/>
<evidence type="ECO:0000259" key="5">
    <source>
        <dbReference type="PROSITE" id="PS01124"/>
    </source>
</evidence>
<dbReference type="PANTHER" id="PTHR46796:SF12">
    <property type="entry name" value="HTH-TYPE DNA-BINDING TRANSCRIPTIONAL ACTIVATOR EUTR"/>
    <property type="match status" value="1"/>
</dbReference>
<dbReference type="InterPro" id="IPR009057">
    <property type="entry name" value="Homeodomain-like_sf"/>
</dbReference>
<keyword evidence="3" id="KW-0804">Transcription</keyword>
<dbReference type="InterPro" id="IPR018060">
    <property type="entry name" value="HTH_AraC"/>
</dbReference>
<dbReference type="SUPFAM" id="SSF46689">
    <property type="entry name" value="Homeodomain-like"/>
    <property type="match status" value="1"/>
</dbReference>
<feature type="region of interest" description="Disordered" evidence="4">
    <location>
        <begin position="1"/>
        <end position="20"/>
    </location>
</feature>
<dbReference type="SMART" id="SM00342">
    <property type="entry name" value="HTH_ARAC"/>
    <property type="match status" value="1"/>
</dbReference>
<dbReference type="RefSeq" id="WP_079650679.1">
    <property type="nucleotide sequence ID" value="NZ_FUYM01000015.1"/>
</dbReference>
<dbReference type="InterPro" id="IPR035418">
    <property type="entry name" value="AraC-bd_2"/>
</dbReference>
<reference evidence="7" key="1">
    <citation type="submission" date="2017-02" db="EMBL/GenBank/DDBJ databases">
        <authorList>
            <person name="Varghese N."/>
            <person name="Submissions S."/>
        </authorList>
    </citation>
    <scope>NUCLEOTIDE SEQUENCE [LARGE SCALE GENOMIC DNA]</scope>
    <source>
        <strain evidence="7">UM2</strain>
    </source>
</reference>
<feature type="domain" description="HTH araC/xylS-type" evidence="5">
    <location>
        <begin position="226"/>
        <end position="326"/>
    </location>
</feature>
<sequence length="330" mass="37291">MLTLARDDPHTATRDFQSNDPGEIIDYVGKTLAPHRMDMGDPSRMSAKLSCIGVAPTQIVDIQYGTDVWIDPGELDAHFLVHASIEGTSEVWAGGSEGSIRPDNLHISSPGAPIRIHMTPACRHLTVRIARSAFEEYLTRVMNIPANRPLVFYPGRECGRELPVVWRNLLNHLIDQTTHGPMLMSNNRTQRQYSMLMIELLLSNYCNSYSDQIALYGNDISPWHVRRARDIIHASFDDSISVTDLANQVGVSVRSLQNGFRQFLGLTPVEYVRRHRLEKLHSALMDASPEASVTELMLECGIVNFGRYAQYYRHQYGSRPSETLRSRRPC</sequence>